<dbReference type="GO" id="GO:0006886">
    <property type="term" value="P:intracellular protein transport"/>
    <property type="evidence" value="ECO:0007669"/>
    <property type="project" value="InterPro"/>
</dbReference>
<comment type="caution">
    <text evidence="2">The sequence shown here is derived from an EMBL/GenBank/DDBJ whole genome shotgun (WGS) entry which is preliminary data.</text>
</comment>
<dbReference type="GO" id="GO:0005938">
    <property type="term" value="C:cell cortex"/>
    <property type="evidence" value="ECO:0007669"/>
    <property type="project" value="TreeGrafter"/>
</dbReference>
<dbReference type="InterPro" id="IPR016025">
    <property type="entry name" value="Clathrin_H-chain_N"/>
</dbReference>
<dbReference type="PANTHER" id="PTHR10292">
    <property type="entry name" value="CLATHRIN HEAVY CHAIN RELATED"/>
    <property type="match status" value="1"/>
</dbReference>
<keyword evidence="3" id="KW-1185">Reference proteome</keyword>
<dbReference type="Proteomes" id="UP001328107">
    <property type="component" value="Unassembled WGS sequence"/>
</dbReference>
<feature type="non-terminal residue" evidence="2">
    <location>
        <position position="1"/>
    </location>
</feature>
<dbReference type="GO" id="GO:0045334">
    <property type="term" value="C:clathrin-coated endocytic vesicle"/>
    <property type="evidence" value="ECO:0007669"/>
    <property type="project" value="TreeGrafter"/>
</dbReference>
<keyword evidence="1" id="KW-0175">Coiled coil</keyword>
<proteinExistence type="predicted"/>
<organism evidence="2 3">
    <name type="scientific">Pristionchus mayeri</name>
    <dbReference type="NCBI Taxonomy" id="1317129"/>
    <lineage>
        <taxon>Eukaryota</taxon>
        <taxon>Metazoa</taxon>
        <taxon>Ecdysozoa</taxon>
        <taxon>Nematoda</taxon>
        <taxon>Chromadorea</taxon>
        <taxon>Rhabditida</taxon>
        <taxon>Rhabditina</taxon>
        <taxon>Diplogasteromorpha</taxon>
        <taxon>Diplogasteroidea</taxon>
        <taxon>Neodiplogasteridae</taxon>
        <taxon>Pristionchus</taxon>
    </lineage>
</organism>
<gene>
    <name evidence="2" type="ORF">PMAYCL1PPCAC_11504</name>
</gene>
<sequence length="461" mass="52771">GVEFALPINVKRLCRLQSVGFNHSQISHRNVKMESGKFIAYRGKSGTTSQTIIIELDDLTSKTRLLTSFDSVIMHPRHHIFAMRSGKVISICDIITKAELKKHTLSEDVIFWKWIDELTVGIVTRTAVFHWSLAGDVAPVKIFKTELQGYKIIDYMASERRQWLQLTGVRKTDSEVYKYQLYNTKRKESQLMDGFVACSAAFVHFTMEGNLSPSTLILSASARRGMPGKLLVTELGSPIDGNRPYPKVEVDVPCSAEFPDDTIYVQTSPRQGIVHLITKHGFIHIFDLESGMIIYSKQICLENIAITTVNANDSIVGITRSGEVIRVSLNEQTMIEHLRRTMPNLATKLSRRWNIPFVHRIPDAFISPPPPYQAPPPYSAIDNAKYEVYLDIQLKNIAYFIIFHSNFDFHNESNLRAERAERERDELSTRYQELLRIHRDTLLRIRRRSDDASEIEEEIST</sequence>
<dbReference type="AlphaFoldDB" id="A0AAN4ZL27"/>
<evidence type="ECO:0000313" key="2">
    <source>
        <dbReference type="EMBL" id="GMR41309.1"/>
    </source>
</evidence>
<feature type="coiled-coil region" evidence="1">
    <location>
        <begin position="410"/>
        <end position="437"/>
    </location>
</feature>
<dbReference type="EMBL" id="BTRK01000003">
    <property type="protein sequence ID" value="GMR41309.1"/>
    <property type="molecule type" value="Genomic_DNA"/>
</dbReference>
<dbReference type="Gene3D" id="2.130.10.110">
    <property type="entry name" value="Clathrin heavy-chain terminal domain"/>
    <property type="match status" value="1"/>
</dbReference>
<evidence type="ECO:0000256" key="1">
    <source>
        <dbReference type="SAM" id="Coils"/>
    </source>
</evidence>
<accession>A0AAN4ZL27</accession>
<dbReference type="GO" id="GO:0071439">
    <property type="term" value="C:clathrin complex"/>
    <property type="evidence" value="ECO:0007669"/>
    <property type="project" value="TreeGrafter"/>
</dbReference>
<reference evidence="3" key="1">
    <citation type="submission" date="2022-10" db="EMBL/GenBank/DDBJ databases">
        <title>Genome assembly of Pristionchus species.</title>
        <authorList>
            <person name="Yoshida K."/>
            <person name="Sommer R.J."/>
        </authorList>
    </citation>
    <scope>NUCLEOTIDE SEQUENCE [LARGE SCALE GENOMIC DNA]</scope>
    <source>
        <strain evidence="3">RS5460</strain>
    </source>
</reference>
<dbReference type="SUPFAM" id="SSF50989">
    <property type="entry name" value="Clathrin heavy-chain terminal domain"/>
    <property type="match status" value="1"/>
</dbReference>
<dbReference type="PANTHER" id="PTHR10292:SF1">
    <property type="entry name" value="CLATHRIN HEAVY CHAIN"/>
    <property type="match status" value="1"/>
</dbReference>
<protein>
    <submittedName>
        <fullName evidence="2">Uncharacterized protein</fullName>
    </submittedName>
</protein>
<name>A0AAN4ZL27_9BILA</name>
<dbReference type="GO" id="GO:0030130">
    <property type="term" value="C:clathrin coat of trans-Golgi network vesicle"/>
    <property type="evidence" value="ECO:0007669"/>
    <property type="project" value="InterPro"/>
</dbReference>
<dbReference type="GO" id="GO:0006898">
    <property type="term" value="P:receptor-mediated endocytosis"/>
    <property type="evidence" value="ECO:0007669"/>
    <property type="project" value="TreeGrafter"/>
</dbReference>
<dbReference type="GO" id="GO:0005198">
    <property type="term" value="F:structural molecule activity"/>
    <property type="evidence" value="ECO:0007669"/>
    <property type="project" value="InterPro"/>
</dbReference>
<evidence type="ECO:0000313" key="3">
    <source>
        <dbReference type="Proteomes" id="UP001328107"/>
    </source>
</evidence>
<dbReference type="GO" id="GO:0032051">
    <property type="term" value="F:clathrin light chain binding"/>
    <property type="evidence" value="ECO:0007669"/>
    <property type="project" value="TreeGrafter"/>
</dbReference>
<dbReference type="GO" id="GO:0030132">
    <property type="term" value="C:clathrin coat of coated pit"/>
    <property type="evidence" value="ECO:0007669"/>
    <property type="project" value="InterPro"/>
</dbReference>